<dbReference type="InterPro" id="IPR005545">
    <property type="entry name" value="YCII"/>
</dbReference>
<protein>
    <recommendedName>
        <fullName evidence="1">YCII-related domain-containing protein</fullName>
    </recommendedName>
</protein>
<dbReference type="InterPro" id="IPR051807">
    <property type="entry name" value="Sec-metab_biosynth-assoc"/>
</dbReference>
<comment type="caution">
    <text evidence="2">The sequence shown here is derived from an EMBL/GenBank/DDBJ whole genome shotgun (WGS) entry which is preliminary data.</text>
</comment>
<dbReference type="InterPro" id="IPR011008">
    <property type="entry name" value="Dimeric_a/b-barrel"/>
</dbReference>
<feature type="domain" description="YCII-related" evidence="1">
    <location>
        <begin position="12"/>
        <end position="91"/>
    </location>
</feature>
<dbReference type="Proteomes" id="UP001162131">
    <property type="component" value="Unassembled WGS sequence"/>
</dbReference>
<dbReference type="EMBL" id="CAJZBQ010000045">
    <property type="protein sequence ID" value="CAG9328239.1"/>
    <property type="molecule type" value="Genomic_DNA"/>
</dbReference>
<accession>A0AAU9JXU5</accession>
<dbReference type="PANTHER" id="PTHR33606">
    <property type="entry name" value="PROTEIN YCII"/>
    <property type="match status" value="1"/>
</dbReference>
<dbReference type="AlphaFoldDB" id="A0AAU9JXU5"/>
<organism evidence="2 3">
    <name type="scientific">Blepharisma stoltei</name>
    <dbReference type="NCBI Taxonomy" id="1481888"/>
    <lineage>
        <taxon>Eukaryota</taxon>
        <taxon>Sar</taxon>
        <taxon>Alveolata</taxon>
        <taxon>Ciliophora</taxon>
        <taxon>Postciliodesmatophora</taxon>
        <taxon>Heterotrichea</taxon>
        <taxon>Heterotrichida</taxon>
        <taxon>Blepharismidae</taxon>
        <taxon>Blepharisma</taxon>
    </lineage>
</organism>
<sequence length="102" mass="11761">MLASQARRFKHFLLTYKYVEGMVDKRVPYRESHLAHARAYESRGLILGGALQNPIDTGVLLFEADERMIKEFAQNDPYVINRLVTDYTIREIMIVAGSLTKK</sequence>
<reference evidence="2" key="1">
    <citation type="submission" date="2021-09" db="EMBL/GenBank/DDBJ databases">
        <authorList>
            <consortium name="AG Swart"/>
            <person name="Singh M."/>
            <person name="Singh A."/>
            <person name="Seah K."/>
            <person name="Emmerich C."/>
        </authorList>
    </citation>
    <scope>NUCLEOTIDE SEQUENCE</scope>
    <source>
        <strain evidence="2">ATCC30299</strain>
    </source>
</reference>
<dbReference type="Pfam" id="PF03795">
    <property type="entry name" value="YCII"/>
    <property type="match status" value="1"/>
</dbReference>
<name>A0AAU9JXU5_9CILI</name>
<evidence type="ECO:0000259" key="1">
    <source>
        <dbReference type="Pfam" id="PF03795"/>
    </source>
</evidence>
<gene>
    <name evidence="2" type="ORF">BSTOLATCC_MIC45694</name>
</gene>
<dbReference type="Gene3D" id="3.30.70.1060">
    <property type="entry name" value="Dimeric alpha+beta barrel"/>
    <property type="match status" value="1"/>
</dbReference>
<dbReference type="PANTHER" id="PTHR33606:SF3">
    <property type="entry name" value="PROTEIN YCII"/>
    <property type="match status" value="1"/>
</dbReference>
<evidence type="ECO:0000313" key="3">
    <source>
        <dbReference type="Proteomes" id="UP001162131"/>
    </source>
</evidence>
<keyword evidence="3" id="KW-1185">Reference proteome</keyword>
<evidence type="ECO:0000313" key="2">
    <source>
        <dbReference type="EMBL" id="CAG9328239.1"/>
    </source>
</evidence>
<proteinExistence type="predicted"/>
<dbReference type="SUPFAM" id="SSF54909">
    <property type="entry name" value="Dimeric alpha+beta barrel"/>
    <property type="match status" value="1"/>
</dbReference>